<name>A0ACA9K0L1_9GLOM</name>
<gene>
    <name evidence="1" type="ORF">SPELUC_LOCUS484</name>
</gene>
<accession>A0ACA9K0L1</accession>
<keyword evidence="2" id="KW-1185">Reference proteome</keyword>
<evidence type="ECO:0000313" key="1">
    <source>
        <dbReference type="EMBL" id="CAG8445695.1"/>
    </source>
</evidence>
<reference evidence="1" key="1">
    <citation type="submission" date="2021-06" db="EMBL/GenBank/DDBJ databases">
        <authorList>
            <person name="Kallberg Y."/>
            <person name="Tangrot J."/>
            <person name="Rosling A."/>
        </authorList>
    </citation>
    <scope>NUCLEOTIDE SEQUENCE</scope>
    <source>
        <strain evidence="1">28 12/20/2015</strain>
    </source>
</reference>
<evidence type="ECO:0000313" key="2">
    <source>
        <dbReference type="Proteomes" id="UP000789366"/>
    </source>
</evidence>
<dbReference type="EMBL" id="CAJVPW010000175">
    <property type="protein sequence ID" value="CAG8445695.1"/>
    <property type="molecule type" value="Genomic_DNA"/>
</dbReference>
<comment type="caution">
    <text evidence="1">The sequence shown here is derived from an EMBL/GenBank/DDBJ whole genome shotgun (WGS) entry which is preliminary data.</text>
</comment>
<organism evidence="1 2">
    <name type="scientific">Cetraspora pellucida</name>
    <dbReference type="NCBI Taxonomy" id="1433469"/>
    <lineage>
        <taxon>Eukaryota</taxon>
        <taxon>Fungi</taxon>
        <taxon>Fungi incertae sedis</taxon>
        <taxon>Mucoromycota</taxon>
        <taxon>Glomeromycotina</taxon>
        <taxon>Glomeromycetes</taxon>
        <taxon>Diversisporales</taxon>
        <taxon>Gigasporaceae</taxon>
        <taxon>Cetraspora</taxon>
    </lineage>
</organism>
<dbReference type="Proteomes" id="UP000789366">
    <property type="component" value="Unassembled WGS sequence"/>
</dbReference>
<proteinExistence type="predicted"/>
<protein>
    <submittedName>
        <fullName evidence="1">11381_t:CDS:1</fullName>
    </submittedName>
</protein>
<sequence length="150" mass="16647">MDDDNLQSSFLARQIDKSIADPITRSNSSASETRSMSAKSDNDAPNVPTIKKTKLKTVQNLDNQKINVEVTYGICNVLNDSDKCCDSRVKVSDGSTSNLISHLLNTDSIMQNVPELSEQDNDNDKKFAKADTDRKFMESLSIPNTGLMQW</sequence>